<gene>
    <name evidence="5" type="primary">HEK2_2</name>
    <name evidence="5" type="ORF">GGI19_003445</name>
</gene>
<feature type="region of interest" description="Disordered" evidence="3">
    <location>
        <begin position="199"/>
        <end position="228"/>
    </location>
</feature>
<feature type="region of interest" description="Disordered" evidence="3">
    <location>
        <begin position="602"/>
        <end position="637"/>
    </location>
</feature>
<protein>
    <submittedName>
        <fullName evidence="5">RNA binding protein, heterogenous nuclear RNP-K like protein</fullName>
    </submittedName>
</protein>
<sequence>MSDESKVPDLRVISTTPTIESLNAFAPAGDETNMPNLASSAKNKGSTPSSGKKKRGRKASVQNNRPPSVGLDSEDINIHVEAGWSEDEADTKEHPAKRAATNVDKDATAKKAAGALANFTVRAVVTRKDIGVVFGQDSDKQELLETQTGAKIEIISGKDDPDIVVDRVISIKGPIDGVAAAYKGVLDSMRVANVASTASAATAAPASPSAQTVSPSAEADDADKDTAAVDSTEQYVDTNASIADEAAQDVPPAKEEVAGSNKAAAGKPASSSSVTLRLLVPHRCVGSIMGHSGRTINSIRDVTSVSIHTSEATLPLSAERIVEINGTPESIQKAIVLVAEALTRDMASYTSAVHYVPAANLPSAMTVDIHSRKRKDGKRPGNADHYSGNRGQVGNRGSGVRNSGGSGNSGGYSQNRGQGGNSHNASNNNMSGGMSNRGDRYGRHGDRPGDRHVDRHGGRNRGPSSTSQANRVPVGGGGGNNRSLGNPYNNNNNNNSGGYRMNNQLAPSRNAAPPTLNYGGYAVPAPTVYPTYIVPNAGAVGHMGGVAPPVMRYGGAMAPMAPGPARGAYGDSYNSAPSSYQHPAPTAYGYGVAPVAQGMYGGASEQPANGPYSQAYPERNNRPPMPQSSMPMRGNSSNMPMGGGSGGVGPPASAASQTIQQIYVPGEKIGAVIGRRGETINEIRRSTSAHVDIQDSGPNAKQRLIVITGGYEQVRSAYYMIKNKVDMARPAANS</sequence>
<feature type="domain" description="K Homology" evidence="4">
    <location>
        <begin position="656"/>
        <end position="726"/>
    </location>
</feature>
<comment type="caution">
    <text evidence="5">The sequence shown here is derived from an EMBL/GenBank/DDBJ whole genome shotgun (WGS) entry which is preliminary data.</text>
</comment>
<dbReference type="SMART" id="SM00322">
    <property type="entry name" value="KH"/>
    <property type="match status" value="3"/>
</dbReference>
<dbReference type="PANTHER" id="PTHR10288">
    <property type="entry name" value="KH DOMAIN CONTAINING RNA BINDING PROTEIN"/>
    <property type="match status" value="1"/>
</dbReference>
<organism evidence="5 6">
    <name type="scientific">Coemansia pectinata</name>
    <dbReference type="NCBI Taxonomy" id="1052879"/>
    <lineage>
        <taxon>Eukaryota</taxon>
        <taxon>Fungi</taxon>
        <taxon>Fungi incertae sedis</taxon>
        <taxon>Zoopagomycota</taxon>
        <taxon>Kickxellomycotina</taxon>
        <taxon>Kickxellomycetes</taxon>
        <taxon>Kickxellales</taxon>
        <taxon>Kickxellaceae</taxon>
        <taxon>Coemansia</taxon>
    </lineage>
</organism>
<dbReference type="EMBL" id="JANBUH010000229">
    <property type="protein sequence ID" value="KAJ2752991.1"/>
    <property type="molecule type" value="Genomic_DNA"/>
</dbReference>
<dbReference type="OrthoDB" id="1937934at2759"/>
<accession>A0A9W8GU84</accession>
<dbReference type="GO" id="GO:0003723">
    <property type="term" value="F:RNA binding"/>
    <property type="evidence" value="ECO:0007669"/>
    <property type="project" value="UniProtKB-UniRule"/>
</dbReference>
<evidence type="ECO:0000313" key="6">
    <source>
        <dbReference type="Proteomes" id="UP001140011"/>
    </source>
</evidence>
<feature type="compositionally biased region" description="Low complexity" evidence="3">
    <location>
        <begin position="199"/>
        <end position="217"/>
    </location>
</feature>
<dbReference type="AlphaFoldDB" id="A0A9W8GU84"/>
<dbReference type="Pfam" id="PF00013">
    <property type="entry name" value="KH_1"/>
    <property type="match status" value="3"/>
</dbReference>
<reference evidence="5" key="1">
    <citation type="submission" date="2022-07" db="EMBL/GenBank/DDBJ databases">
        <title>Phylogenomic reconstructions and comparative analyses of Kickxellomycotina fungi.</title>
        <authorList>
            <person name="Reynolds N.K."/>
            <person name="Stajich J.E."/>
            <person name="Barry K."/>
            <person name="Grigoriev I.V."/>
            <person name="Crous P."/>
            <person name="Smith M.E."/>
        </authorList>
    </citation>
    <scope>NUCLEOTIDE SEQUENCE</scope>
    <source>
        <strain evidence="5">BCRC 34297</strain>
    </source>
</reference>
<proteinExistence type="predicted"/>
<dbReference type="CDD" id="cd00105">
    <property type="entry name" value="KH-I"/>
    <property type="match status" value="1"/>
</dbReference>
<keyword evidence="1" id="KW-0677">Repeat</keyword>
<feature type="compositionally biased region" description="Low complexity" evidence="3">
    <location>
        <begin position="481"/>
        <end position="503"/>
    </location>
</feature>
<dbReference type="InterPro" id="IPR036612">
    <property type="entry name" value="KH_dom_type_1_sf"/>
</dbReference>
<evidence type="ECO:0000256" key="2">
    <source>
        <dbReference type="PROSITE-ProRule" id="PRU00117"/>
    </source>
</evidence>
<keyword evidence="2" id="KW-0694">RNA-binding</keyword>
<feature type="compositionally biased region" description="Low complexity" evidence="3">
    <location>
        <begin position="411"/>
        <end position="436"/>
    </location>
</feature>
<feature type="domain" description="K Homology" evidence="4">
    <location>
        <begin position="272"/>
        <end position="343"/>
    </location>
</feature>
<dbReference type="Gene3D" id="3.30.1370.10">
    <property type="entry name" value="K Homology domain, type 1"/>
    <property type="match status" value="3"/>
</dbReference>
<feature type="compositionally biased region" description="Low complexity" evidence="3">
    <location>
        <begin position="627"/>
        <end position="637"/>
    </location>
</feature>
<feature type="compositionally biased region" description="Basic and acidic residues" evidence="3">
    <location>
        <begin position="437"/>
        <end position="457"/>
    </location>
</feature>
<evidence type="ECO:0000256" key="1">
    <source>
        <dbReference type="ARBA" id="ARBA00022737"/>
    </source>
</evidence>
<feature type="region of interest" description="Disordered" evidence="3">
    <location>
        <begin position="244"/>
        <end position="268"/>
    </location>
</feature>
<evidence type="ECO:0000256" key="3">
    <source>
        <dbReference type="SAM" id="MobiDB-lite"/>
    </source>
</evidence>
<feature type="compositionally biased region" description="Low complexity" evidence="3">
    <location>
        <begin position="258"/>
        <end position="268"/>
    </location>
</feature>
<evidence type="ECO:0000259" key="4">
    <source>
        <dbReference type="SMART" id="SM00322"/>
    </source>
</evidence>
<dbReference type="InterPro" id="IPR004088">
    <property type="entry name" value="KH_dom_type_1"/>
</dbReference>
<dbReference type="Proteomes" id="UP001140011">
    <property type="component" value="Unassembled WGS sequence"/>
</dbReference>
<name>A0A9W8GU84_9FUNG</name>
<feature type="region of interest" description="Disordered" evidence="3">
    <location>
        <begin position="1"/>
        <end position="105"/>
    </location>
</feature>
<dbReference type="SUPFAM" id="SSF54791">
    <property type="entry name" value="Eukaryotic type KH-domain (KH-domain type I)"/>
    <property type="match status" value="3"/>
</dbReference>
<evidence type="ECO:0000313" key="5">
    <source>
        <dbReference type="EMBL" id="KAJ2752991.1"/>
    </source>
</evidence>
<dbReference type="InterPro" id="IPR004087">
    <property type="entry name" value="KH_dom"/>
</dbReference>
<feature type="compositionally biased region" description="Gly residues" evidence="3">
    <location>
        <begin position="394"/>
        <end position="410"/>
    </location>
</feature>
<feature type="domain" description="K Homology" evidence="4">
    <location>
        <begin position="117"/>
        <end position="190"/>
    </location>
</feature>
<dbReference type="PROSITE" id="PS50084">
    <property type="entry name" value="KH_TYPE_1"/>
    <property type="match status" value="3"/>
</dbReference>
<feature type="region of interest" description="Disordered" evidence="3">
    <location>
        <begin position="370"/>
        <end position="511"/>
    </location>
</feature>
<keyword evidence="6" id="KW-1185">Reference proteome</keyword>